<keyword evidence="2" id="KW-1133">Transmembrane helix</keyword>
<dbReference type="AlphaFoldDB" id="A0A6J4SNG1"/>
<organism evidence="3">
    <name type="scientific">uncultured Solirubrobacteraceae bacterium</name>
    <dbReference type="NCBI Taxonomy" id="1162706"/>
    <lineage>
        <taxon>Bacteria</taxon>
        <taxon>Bacillati</taxon>
        <taxon>Actinomycetota</taxon>
        <taxon>Thermoleophilia</taxon>
        <taxon>Solirubrobacterales</taxon>
        <taxon>Solirubrobacteraceae</taxon>
        <taxon>environmental samples</taxon>
    </lineage>
</organism>
<reference evidence="3" key="1">
    <citation type="submission" date="2020-02" db="EMBL/GenBank/DDBJ databases">
        <authorList>
            <person name="Meier V. D."/>
        </authorList>
    </citation>
    <scope>NUCLEOTIDE SEQUENCE</scope>
    <source>
        <strain evidence="3">AVDCRST_MAG69</strain>
    </source>
</reference>
<gene>
    <name evidence="3" type="ORF">AVDCRST_MAG69-1772</name>
</gene>
<protein>
    <submittedName>
        <fullName evidence="3">Uncharacterized protein</fullName>
    </submittedName>
</protein>
<keyword evidence="2" id="KW-0472">Membrane</keyword>
<name>A0A6J4SNG1_9ACTN</name>
<feature type="transmembrane region" description="Helical" evidence="2">
    <location>
        <begin position="88"/>
        <end position="110"/>
    </location>
</feature>
<keyword evidence="2" id="KW-0812">Transmembrane</keyword>
<evidence type="ECO:0000256" key="2">
    <source>
        <dbReference type="SAM" id="Phobius"/>
    </source>
</evidence>
<feature type="transmembrane region" description="Helical" evidence="2">
    <location>
        <begin position="59"/>
        <end position="76"/>
    </location>
</feature>
<feature type="region of interest" description="Disordered" evidence="1">
    <location>
        <begin position="1"/>
        <end position="53"/>
    </location>
</feature>
<dbReference type="EMBL" id="CADCVP010000186">
    <property type="protein sequence ID" value="CAA9499012.1"/>
    <property type="molecule type" value="Genomic_DNA"/>
</dbReference>
<accession>A0A6J4SNG1</accession>
<evidence type="ECO:0000313" key="3">
    <source>
        <dbReference type="EMBL" id="CAA9499012.1"/>
    </source>
</evidence>
<sequence length="123" mass="13684">MAQTRRKRRSKHRGTAVGNIEARGRTGRKPTGSSGRKVAARPAGGRTARGDRAPSWRSAYLRAAFAAVFLFALTRLGLGGDMPLEQSILFATVAMFIYVPLGYYMDTFIYSRKQKRNTRSGKR</sequence>
<proteinExistence type="predicted"/>
<evidence type="ECO:0000256" key="1">
    <source>
        <dbReference type="SAM" id="MobiDB-lite"/>
    </source>
</evidence>
<feature type="compositionally biased region" description="Basic residues" evidence="1">
    <location>
        <begin position="1"/>
        <end position="14"/>
    </location>
</feature>